<keyword evidence="2 3" id="KW-0813">Transport</keyword>
<evidence type="ECO:0000256" key="4">
    <source>
        <dbReference type="RuleBase" id="RU003456"/>
    </source>
</evidence>
<evidence type="ECO:0000259" key="6">
    <source>
        <dbReference type="Pfam" id="PF00329"/>
    </source>
</evidence>
<dbReference type="InterPro" id="IPR010218">
    <property type="entry name" value="NADH_DH_suC"/>
</dbReference>
<name>A0A537L9Q5_9BACT</name>
<sequence>MTRPEDVLVQRLGEAVVEQVRFRDDLTLIVPREHMLRALEIAGSTGFRLLTDLTAVDRHPAQPRFDVIYMLTSVEQHARIRFMVHLAADQTMPSATSLWPGANWLEREVFDLFGIRFDGHPDLRRILMPDDWEGHPLRKDYPLVEEPVEFKGHTPKVPSEIIPKSKPKLL</sequence>
<dbReference type="GO" id="GO:0008137">
    <property type="term" value="F:NADH dehydrogenase (ubiquinone) activity"/>
    <property type="evidence" value="ECO:0007669"/>
    <property type="project" value="InterPro"/>
</dbReference>
<dbReference type="HAMAP" id="MF_01357">
    <property type="entry name" value="NDH1_NuoC"/>
    <property type="match status" value="1"/>
</dbReference>
<proteinExistence type="inferred from homology"/>
<keyword evidence="3 4" id="KW-0520">NAD</keyword>
<dbReference type="GO" id="GO:0050136">
    <property type="term" value="F:NADH dehydrogenase (quinone) (non-electrogenic) activity"/>
    <property type="evidence" value="ECO:0007669"/>
    <property type="project" value="UniProtKB-UniRule"/>
</dbReference>
<keyword evidence="3 4" id="KW-1278">Translocase</keyword>
<keyword evidence="3 5" id="KW-0874">Quinone</keyword>
<dbReference type="PROSITE" id="PS00542">
    <property type="entry name" value="COMPLEX1_30K"/>
    <property type="match status" value="1"/>
</dbReference>
<evidence type="ECO:0000256" key="5">
    <source>
        <dbReference type="RuleBase" id="RU003582"/>
    </source>
</evidence>
<comment type="subunit">
    <text evidence="3">NDH-1 is composed of 14 different subunits. Subunits NuoB, C, D, E, F, and G constitute the peripheral sector of the complex.</text>
</comment>
<dbReference type="GO" id="GO:0048038">
    <property type="term" value="F:quinone binding"/>
    <property type="evidence" value="ECO:0007669"/>
    <property type="project" value="UniProtKB-KW"/>
</dbReference>
<evidence type="ECO:0000256" key="2">
    <source>
        <dbReference type="ARBA" id="ARBA00022448"/>
    </source>
</evidence>
<dbReference type="NCBIfam" id="TIGR01961">
    <property type="entry name" value="NuoC_fam"/>
    <property type="match status" value="1"/>
</dbReference>
<dbReference type="PANTHER" id="PTHR10884:SF14">
    <property type="entry name" value="NADH DEHYDROGENASE [UBIQUINONE] IRON-SULFUR PROTEIN 3, MITOCHONDRIAL"/>
    <property type="match status" value="1"/>
</dbReference>
<dbReference type="InterPro" id="IPR037232">
    <property type="entry name" value="NADH_quin_OxRdtase_su_C/D-like"/>
</dbReference>
<dbReference type="InterPro" id="IPR001268">
    <property type="entry name" value="NADH_UbQ_OxRdtase_30kDa_su"/>
</dbReference>
<evidence type="ECO:0000313" key="7">
    <source>
        <dbReference type="EMBL" id="TMJ04710.1"/>
    </source>
</evidence>
<keyword evidence="3" id="KW-1003">Cell membrane</keyword>
<dbReference type="InterPro" id="IPR020396">
    <property type="entry name" value="NADH_UbQ_OxRdtase_CS"/>
</dbReference>
<comment type="similarity">
    <text evidence="1 3 4">Belongs to the complex I 30 kDa subunit family.</text>
</comment>
<dbReference type="Gene3D" id="3.30.460.80">
    <property type="entry name" value="NADH:ubiquinone oxidoreductase, 30kDa subunit"/>
    <property type="match status" value="1"/>
</dbReference>
<dbReference type="EMBL" id="VBAL01000036">
    <property type="protein sequence ID" value="TMJ04710.1"/>
    <property type="molecule type" value="Genomic_DNA"/>
</dbReference>
<dbReference type="Proteomes" id="UP000319353">
    <property type="component" value="Unassembled WGS sequence"/>
</dbReference>
<dbReference type="AlphaFoldDB" id="A0A537L9Q5"/>
<gene>
    <name evidence="3" type="primary">nuoC</name>
    <name evidence="7" type="ORF">E6H01_03925</name>
</gene>
<comment type="caution">
    <text evidence="7">The sequence shown here is derived from an EMBL/GenBank/DDBJ whole genome shotgun (WGS) entry which is preliminary data.</text>
</comment>
<feature type="domain" description="NADH:ubiquinone oxidoreductase 30kDa subunit" evidence="6">
    <location>
        <begin position="30"/>
        <end position="145"/>
    </location>
</feature>
<evidence type="ECO:0000256" key="3">
    <source>
        <dbReference type="HAMAP-Rule" id="MF_01357"/>
    </source>
</evidence>
<keyword evidence="3" id="KW-0472">Membrane</keyword>
<keyword evidence="3" id="KW-0830">Ubiquinone</keyword>
<dbReference type="PANTHER" id="PTHR10884">
    <property type="entry name" value="NADH DEHYDROGENASE UBIQUINONE IRON-SULFUR PROTEIN 3"/>
    <property type="match status" value="1"/>
</dbReference>
<organism evidence="7 8">
    <name type="scientific">Candidatus Segetimicrobium genomatis</name>
    <dbReference type="NCBI Taxonomy" id="2569760"/>
    <lineage>
        <taxon>Bacteria</taxon>
        <taxon>Bacillati</taxon>
        <taxon>Candidatus Sysuimicrobiota</taxon>
        <taxon>Candidatus Sysuimicrobiia</taxon>
        <taxon>Candidatus Sysuimicrobiales</taxon>
        <taxon>Candidatus Segetimicrobiaceae</taxon>
        <taxon>Candidatus Segetimicrobium</taxon>
    </lineage>
</organism>
<reference evidence="7 8" key="1">
    <citation type="journal article" date="2019" name="Nat. Microbiol.">
        <title>Mediterranean grassland soil C-N compound turnover is dependent on rainfall and depth, and is mediated by genomically divergent microorganisms.</title>
        <authorList>
            <person name="Diamond S."/>
            <person name="Andeer P.F."/>
            <person name="Li Z."/>
            <person name="Crits-Christoph A."/>
            <person name="Burstein D."/>
            <person name="Anantharaman K."/>
            <person name="Lane K.R."/>
            <person name="Thomas B.C."/>
            <person name="Pan C."/>
            <person name="Northen T.R."/>
            <person name="Banfield J.F."/>
        </authorList>
    </citation>
    <scope>NUCLEOTIDE SEQUENCE [LARGE SCALE GENOMIC DNA]</scope>
    <source>
        <strain evidence="7">NP_4</strain>
    </source>
</reference>
<comment type="function">
    <text evidence="3">NDH-1 shuttles electrons from NADH, via FMN and iron-sulfur (Fe-S) centers, to quinones in the respiratory chain. The immediate electron acceptor for the enzyme in this species is believed to be ubiquinone. Couples the redox reaction to proton translocation (for every two electrons transferred, four hydrogen ions are translocated across the cytoplasmic membrane), and thus conserves the redox energy in a proton gradient.</text>
</comment>
<dbReference type="Pfam" id="PF00329">
    <property type="entry name" value="Complex1_30kDa"/>
    <property type="match status" value="1"/>
</dbReference>
<protein>
    <recommendedName>
        <fullName evidence="3">NADH-quinone oxidoreductase subunit C</fullName>
        <ecNumber evidence="3">7.1.1.-</ecNumber>
    </recommendedName>
    <alternativeName>
        <fullName evidence="3">NADH dehydrogenase I subunit C</fullName>
    </alternativeName>
    <alternativeName>
        <fullName evidence="3">NDH-1 subunit C</fullName>
    </alternativeName>
</protein>
<dbReference type="SUPFAM" id="SSF143243">
    <property type="entry name" value="Nqo5-like"/>
    <property type="match status" value="1"/>
</dbReference>
<evidence type="ECO:0000256" key="1">
    <source>
        <dbReference type="ARBA" id="ARBA00007569"/>
    </source>
</evidence>
<evidence type="ECO:0000313" key="8">
    <source>
        <dbReference type="Proteomes" id="UP000319353"/>
    </source>
</evidence>
<dbReference type="EC" id="7.1.1.-" evidence="3"/>
<accession>A0A537L9Q5</accession>
<dbReference type="GO" id="GO:0005886">
    <property type="term" value="C:plasma membrane"/>
    <property type="evidence" value="ECO:0007669"/>
    <property type="project" value="UniProtKB-SubCell"/>
</dbReference>
<comment type="catalytic activity">
    <reaction evidence="3 5">
        <text>a quinone + NADH + 5 H(+)(in) = a quinol + NAD(+) + 4 H(+)(out)</text>
        <dbReference type="Rhea" id="RHEA:57888"/>
        <dbReference type="ChEBI" id="CHEBI:15378"/>
        <dbReference type="ChEBI" id="CHEBI:24646"/>
        <dbReference type="ChEBI" id="CHEBI:57540"/>
        <dbReference type="ChEBI" id="CHEBI:57945"/>
        <dbReference type="ChEBI" id="CHEBI:132124"/>
    </reaction>
</comment>
<comment type="subcellular location">
    <subcellularLocation>
        <location evidence="3">Cell membrane</location>
        <topology evidence="3">Peripheral membrane protein</topology>
        <orientation evidence="3">Cytoplasmic side</orientation>
    </subcellularLocation>
</comment>